<reference evidence="1" key="2">
    <citation type="submission" date="2020-11" db="EMBL/GenBank/DDBJ databases">
        <authorList>
            <person name="McCartney M.A."/>
            <person name="Auch B."/>
            <person name="Kono T."/>
            <person name="Mallez S."/>
            <person name="Becker A."/>
            <person name="Gohl D.M."/>
            <person name="Silverstein K.A.T."/>
            <person name="Koren S."/>
            <person name="Bechman K.B."/>
            <person name="Herman A."/>
            <person name="Abrahante J.E."/>
            <person name="Garbe J."/>
        </authorList>
    </citation>
    <scope>NUCLEOTIDE SEQUENCE</scope>
    <source>
        <strain evidence="1">Duluth1</strain>
        <tissue evidence="1">Whole animal</tissue>
    </source>
</reference>
<proteinExistence type="predicted"/>
<dbReference type="Proteomes" id="UP000828390">
    <property type="component" value="Unassembled WGS sequence"/>
</dbReference>
<name>A0A9D4IRR0_DREPO</name>
<comment type="caution">
    <text evidence="1">The sequence shown here is derived from an EMBL/GenBank/DDBJ whole genome shotgun (WGS) entry which is preliminary data.</text>
</comment>
<evidence type="ECO:0000313" key="1">
    <source>
        <dbReference type="EMBL" id="KAH3781548.1"/>
    </source>
</evidence>
<protein>
    <submittedName>
        <fullName evidence="1">Uncharacterized protein</fullName>
    </submittedName>
</protein>
<sequence>MTNTSAAVTEIYAASASFHVVSDFSTFADNETFGKHLDSFVSDLSSQSAYDALLDLVPIIEAARLGSSLFLDCQGSIGHATETTQVSDKPAIVPGDGIHIKFHLTSIPKYVPANKF</sequence>
<accession>A0A9D4IRR0</accession>
<evidence type="ECO:0000313" key="2">
    <source>
        <dbReference type="Proteomes" id="UP000828390"/>
    </source>
</evidence>
<keyword evidence="2" id="KW-1185">Reference proteome</keyword>
<organism evidence="1 2">
    <name type="scientific">Dreissena polymorpha</name>
    <name type="common">Zebra mussel</name>
    <name type="synonym">Mytilus polymorpha</name>
    <dbReference type="NCBI Taxonomy" id="45954"/>
    <lineage>
        <taxon>Eukaryota</taxon>
        <taxon>Metazoa</taxon>
        <taxon>Spiralia</taxon>
        <taxon>Lophotrochozoa</taxon>
        <taxon>Mollusca</taxon>
        <taxon>Bivalvia</taxon>
        <taxon>Autobranchia</taxon>
        <taxon>Heteroconchia</taxon>
        <taxon>Euheterodonta</taxon>
        <taxon>Imparidentia</taxon>
        <taxon>Neoheterodontei</taxon>
        <taxon>Myida</taxon>
        <taxon>Dreissenoidea</taxon>
        <taxon>Dreissenidae</taxon>
        <taxon>Dreissena</taxon>
    </lineage>
</organism>
<dbReference type="EMBL" id="JAIWYP010000008">
    <property type="protein sequence ID" value="KAH3781548.1"/>
    <property type="molecule type" value="Genomic_DNA"/>
</dbReference>
<gene>
    <name evidence="1" type="ORF">DPMN_159379</name>
</gene>
<dbReference type="AlphaFoldDB" id="A0A9D4IRR0"/>
<reference evidence="1" key="1">
    <citation type="journal article" date="2019" name="bioRxiv">
        <title>The Genome of the Zebra Mussel, Dreissena polymorpha: A Resource for Invasive Species Research.</title>
        <authorList>
            <person name="McCartney M.A."/>
            <person name="Auch B."/>
            <person name="Kono T."/>
            <person name="Mallez S."/>
            <person name="Zhang Y."/>
            <person name="Obille A."/>
            <person name="Becker A."/>
            <person name="Abrahante J.E."/>
            <person name="Garbe J."/>
            <person name="Badalamenti J.P."/>
            <person name="Herman A."/>
            <person name="Mangelson H."/>
            <person name="Liachko I."/>
            <person name="Sullivan S."/>
            <person name="Sone E.D."/>
            <person name="Koren S."/>
            <person name="Silverstein K.A.T."/>
            <person name="Beckman K.B."/>
            <person name="Gohl D.M."/>
        </authorList>
    </citation>
    <scope>NUCLEOTIDE SEQUENCE</scope>
    <source>
        <strain evidence="1">Duluth1</strain>
        <tissue evidence="1">Whole animal</tissue>
    </source>
</reference>